<gene>
    <name evidence="2" type="ORF">B1L04_18755</name>
</gene>
<evidence type="ECO:0008006" key="4">
    <source>
        <dbReference type="Google" id="ProtNLM"/>
    </source>
</evidence>
<comment type="caution">
    <text evidence="2">The sequence shown here is derived from an EMBL/GenBank/DDBJ whole genome shotgun (WGS) entry which is preliminary data.</text>
</comment>
<organism evidence="2 3">
    <name type="scientific">Microcystis aeruginosa KW</name>
    <dbReference type="NCBI Taxonomy" id="1960155"/>
    <lineage>
        <taxon>Bacteria</taxon>
        <taxon>Bacillati</taxon>
        <taxon>Cyanobacteriota</taxon>
        <taxon>Cyanophyceae</taxon>
        <taxon>Oscillatoriophycideae</taxon>
        <taxon>Chroococcales</taxon>
        <taxon>Microcystaceae</taxon>
        <taxon>Microcystis</taxon>
    </lineage>
</organism>
<dbReference type="Gene3D" id="1.20.1220.20">
    <property type="entry name" value="Uncharcterised protein PF01724"/>
    <property type="match status" value="1"/>
</dbReference>
<reference evidence="2 3" key="1">
    <citation type="submission" date="2017-02" db="EMBL/GenBank/DDBJ databases">
        <title>Genome sequence of Microcystis aeruginosa KW.</title>
        <authorList>
            <person name="Oh H.-M."/>
            <person name="Ahn C.-Y."/>
            <person name="Jeong H."/>
            <person name="Srivastava A."/>
            <person name="Lee H.-G."/>
            <person name="Kang S.-R."/>
        </authorList>
    </citation>
    <scope>NUCLEOTIDE SEQUENCE [LARGE SCALE GENOMIC DNA]</scope>
    <source>
        <strain evidence="2 3">KW</strain>
    </source>
</reference>
<proteinExistence type="predicted"/>
<protein>
    <recommendedName>
        <fullName evidence="4">DUF29 family protein</fullName>
    </recommendedName>
</protein>
<evidence type="ECO:0000256" key="1">
    <source>
        <dbReference type="SAM" id="Coils"/>
    </source>
</evidence>
<dbReference type="InterPro" id="IPR022573">
    <property type="entry name" value="DUF2887"/>
</dbReference>
<dbReference type="PANTHER" id="PTHR34235:SF3">
    <property type="entry name" value="SLR1203 PROTEIN"/>
    <property type="match status" value="1"/>
</dbReference>
<keyword evidence="1" id="KW-0175">Coiled coil</keyword>
<dbReference type="Pfam" id="PF11103">
    <property type="entry name" value="DUF2887"/>
    <property type="match status" value="1"/>
</dbReference>
<dbReference type="AlphaFoldDB" id="A0A1V4BU32"/>
<dbReference type="InterPro" id="IPR002636">
    <property type="entry name" value="DUF29"/>
</dbReference>
<accession>A0A1V4BU32</accession>
<name>A0A1V4BU32_MICAE</name>
<feature type="coiled-coil region" evidence="1">
    <location>
        <begin position="111"/>
        <end position="142"/>
    </location>
</feature>
<sequence>MLGRIISTNLKLSHLSSLGISILQFILIGAKKAPKQVQSLIEQTHQQVVDPNNQRNVIELIEKIIIYKFTHHGTALRWRQSIMLGVHALKQLYEIDDSQWLGETISLLRNHQFQQLDLEHLIEELEDLGKEKKNAVASLLEQVIRHLLFLQYWSKEAEYKTIYWQE</sequence>
<evidence type="ECO:0000313" key="3">
    <source>
        <dbReference type="Proteomes" id="UP000189835"/>
    </source>
</evidence>
<dbReference type="Proteomes" id="UP000189835">
    <property type="component" value="Unassembled WGS sequence"/>
</dbReference>
<evidence type="ECO:0000313" key="2">
    <source>
        <dbReference type="EMBL" id="OPF17908.1"/>
    </source>
</evidence>
<dbReference type="EMBL" id="MVGR01000004">
    <property type="protein sequence ID" value="OPF17908.1"/>
    <property type="molecule type" value="Genomic_DNA"/>
</dbReference>
<dbReference type="PANTHER" id="PTHR34235">
    <property type="entry name" value="SLR1203 PROTEIN-RELATED"/>
    <property type="match status" value="1"/>
</dbReference>
<dbReference type="Pfam" id="PF01724">
    <property type="entry name" value="DUF29"/>
    <property type="match status" value="1"/>
</dbReference>